<organism evidence="2 3">
    <name type="scientific">Dreissena polymorpha</name>
    <name type="common">Zebra mussel</name>
    <name type="synonym">Mytilus polymorpha</name>
    <dbReference type="NCBI Taxonomy" id="45954"/>
    <lineage>
        <taxon>Eukaryota</taxon>
        <taxon>Metazoa</taxon>
        <taxon>Spiralia</taxon>
        <taxon>Lophotrochozoa</taxon>
        <taxon>Mollusca</taxon>
        <taxon>Bivalvia</taxon>
        <taxon>Autobranchia</taxon>
        <taxon>Heteroconchia</taxon>
        <taxon>Euheterodonta</taxon>
        <taxon>Imparidentia</taxon>
        <taxon>Neoheterodontei</taxon>
        <taxon>Myida</taxon>
        <taxon>Dreissenoidea</taxon>
        <taxon>Dreissenidae</taxon>
        <taxon>Dreissena</taxon>
    </lineage>
</organism>
<evidence type="ECO:0000313" key="3">
    <source>
        <dbReference type="Proteomes" id="UP000828390"/>
    </source>
</evidence>
<evidence type="ECO:0000313" key="2">
    <source>
        <dbReference type="EMBL" id="KAH3729999.1"/>
    </source>
</evidence>
<proteinExistence type="predicted"/>
<accession>A0A9D4HSR6</accession>
<name>A0A9D4HSR6_DREPO</name>
<reference evidence="2" key="1">
    <citation type="journal article" date="2019" name="bioRxiv">
        <title>The Genome of the Zebra Mussel, Dreissena polymorpha: A Resource for Invasive Species Research.</title>
        <authorList>
            <person name="McCartney M.A."/>
            <person name="Auch B."/>
            <person name="Kono T."/>
            <person name="Mallez S."/>
            <person name="Zhang Y."/>
            <person name="Obille A."/>
            <person name="Becker A."/>
            <person name="Abrahante J.E."/>
            <person name="Garbe J."/>
            <person name="Badalamenti J.P."/>
            <person name="Herman A."/>
            <person name="Mangelson H."/>
            <person name="Liachko I."/>
            <person name="Sullivan S."/>
            <person name="Sone E.D."/>
            <person name="Koren S."/>
            <person name="Silverstein K.A.T."/>
            <person name="Beckman K.B."/>
            <person name="Gohl D.M."/>
        </authorList>
    </citation>
    <scope>NUCLEOTIDE SEQUENCE</scope>
    <source>
        <strain evidence="2">Duluth1</strain>
        <tissue evidence="2">Whole animal</tissue>
    </source>
</reference>
<dbReference type="AlphaFoldDB" id="A0A9D4HSR6"/>
<dbReference type="Pfam" id="PF00024">
    <property type="entry name" value="PAN_1"/>
    <property type="match status" value="1"/>
</dbReference>
<protein>
    <recommendedName>
        <fullName evidence="1">Apple domain-containing protein</fullName>
    </recommendedName>
</protein>
<gene>
    <name evidence="2" type="ORF">DPMN_055978</name>
</gene>
<keyword evidence="3" id="KW-1185">Reference proteome</keyword>
<reference evidence="2" key="2">
    <citation type="submission" date="2020-11" db="EMBL/GenBank/DDBJ databases">
        <authorList>
            <person name="McCartney M.A."/>
            <person name="Auch B."/>
            <person name="Kono T."/>
            <person name="Mallez S."/>
            <person name="Becker A."/>
            <person name="Gohl D.M."/>
            <person name="Silverstein K.A.T."/>
            <person name="Koren S."/>
            <person name="Bechman K.B."/>
            <person name="Herman A."/>
            <person name="Abrahante J.E."/>
            <person name="Garbe J."/>
        </authorList>
    </citation>
    <scope>NUCLEOTIDE SEQUENCE</scope>
    <source>
        <strain evidence="2">Duluth1</strain>
        <tissue evidence="2">Whole animal</tissue>
    </source>
</reference>
<dbReference type="Proteomes" id="UP000828390">
    <property type="component" value="Unassembled WGS sequence"/>
</dbReference>
<evidence type="ECO:0000259" key="1">
    <source>
        <dbReference type="Pfam" id="PF00024"/>
    </source>
</evidence>
<dbReference type="EMBL" id="JAIWYP010000012">
    <property type="protein sequence ID" value="KAH3729999.1"/>
    <property type="molecule type" value="Genomic_DNA"/>
</dbReference>
<dbReference type="InterPro" id="IPR003609">
    <property type="entry name" value="Pan_app"/>
</dbReference>
<feature type="domain" description="Apple" evidence="1">
    <location>
        <begin position="2"/>
        <end position="40"/>
    </location>
</feature>
<sequence length="65" mass="7258">MECAISCLRQPACVTAQFDKATQSCALFNAYEHTHDPSNSKTTTVFRFAAFFLQNSINFIVIPPN</sequence>
<comment type="caution">
    <text evidence="2">The sequence shown here is derived from an EMBL/GenBank/DDBJ whole genome shotgun (WGS) entry which is preliminary data.</text>
</comment>